<evidence type="ECO:0000259" key="2">
    <source>
        <dbReference type="PROSITE" id="PS51192"/>
    </source>
</evidence>
<gene>
    <name evidence="3" type="ORF">NP233_g8725</name>
</gene>
<dbReference type="AlphaFoldDB" id="A0AAD5YRK4"/>
<evidence type="ECO:0000313" key="4">
    <source>
        <dbReference type="Proteomes" id="UP001213000"/>
    </source>
</evidence>
<feature type="coiled-coil region" evidence="1">
    <location>
        <begin position="12"/>
        <end position="39"/>
    </location>
</feature>
<dbReference type="PROSITE" id="PS51192">
    <property type="entry name" value="HELICASE_ATP_BIND_1"/>
    <property type="match status" value="1"/>
</dbReference>
<dbReference type="Proteomes" id="UP001213000">
    <property type="component" value="Unassembled WGS sequence"/>
</dbReference>
<accession>A0AAD5YRK4</accession>
<protein>
    <recommendedName>
        <fullName evidence="2">Helicase ATP-binding domain-containing protein</fullName>
    </recommendedName>
</protein>
<proteinExistence type="predicted"/>
<keyword evidence="1" id="KW-0175">Coiled coil</keyword>
<evidence type="ECO:0000313" key="3">
    <source>
        <dbReference type="EMBL" id="KAJ3563772.1"/>
    </source>
</evidence>
<comment type="caution">
    <text evidence="3">The sequence shown here is derived from an EMBL/GenBank/DDBJ whole genome shotgun (WGS) entry which is preliminary data.</text>
</comment>
<dbReference type="GO" id="GO:0003677">
    <property type="term" value="F:DNA binding"/>
    <property type="evidence" value="ECO:0007669"/>
    <property type="project" value="TreeGrafter"/>
</dbReference>
<dbReference type="EMBL" id="JANIEX010000724">
    <property type="protein sequence ID" value="KAJ3563772.1"/>
    <property type="molecule type" value="Genomic_DNA"/>
</dbReference>
<dbReference type="PANTHER" id="PTHR47962:SF5">
    <property type="entry name" value="ATP-DEPENDENT HELICASE LHR-RELATED"/>
    <property type="match status" value="1"/>
</dbReference>
<dbReference type="GO" id="GO:0016887">
    <property type="term" value="F:ATP hydrolysis activity"/>
    <property type="evidence" value="ECO:0007669"/>
    <property type="project" value="TreeGrafter"/>
</dbReference>
<dbReference type="InterPro" id="IPR027417">
    <property type="entry name" value="P-loop_NTPase"/>
</dbReference>
<reference evidence="3" key="1">
    <citation type="submission" date="2022-07" db="EMBL/GenBank/DDBJ databases">
        <title>Genome Sequence of Leucocoprinus birnbaumii.</title>
        <authorList>
            <person name="Buettner E."/>
        </authorList>
    </citation>
    <scope>NUCLEOTIDE SEQUENCE</scope>
    <source>
        <strain evidence="3">VT141</strain>
    </source>
</reference>
<dbReference type="PANTHER" id="PTHR47962">
    <property type="entry name" value="ATP-DEPENDENT HELICASE LHR-RELATED-RELATED"/>
    <property type="match status" value="1"/>
</dbReference>
<dbReference type="Pfam" id="PF00270">
    <property type="entry name" value="DEAD"/>
    <property type="match status" value="1"/>
</dbReference>
<evidence type="ECO:0000256" key="1">
    <source>
        <dbReference type="SAM" id="Coils"/>
    </source>
</evidence>
<dbReference type="Gene3D" id="3.40.50.300">
    <property type="entry name" value="P-loop containing nucleotide triphosphate hydrolases"/>
    <property type="match status" value="1"/>
</dbReference>
<name>A0AAD5YRK4_9AGAR</name>
<dbReference type="InterPro" id="IPR011545">
    <property type="entry name" value="DEAD/DEAH_box_helicase_dom"/>
</dbReference>
<dbReference type="SUPFAM" id="SSF52540">
    <property type="entry name" value="P-loop containing nucleoside triphosphate hydrolases"/>
    <property type="match status" value="1"/>
</dbReference>
<sequence>MAPCLVSGHDRLKAQAQEVLEAARQRAQLKSNYDSLTAREELIQATKARLGFEPHEWQVDVTEALLHKLDVVLIAGTGCGKTAPFMMSLLQDTCKRILVISPLKALQDDQVRRFRKVGISAMAVNGDTWNRKFYQQLRDTQPQALFASPEMSLTHVEFRKYLADVGW</sequence>
<keyword evidence="4" id="KW-1185">Reference proteome</keyword>
<dbReference type="InterPro" id="IPR014001">
    <property type="entry name" value="Helicase_ATP-bd"/>
</dbReference>
<dbReference type="InterPro" id="IPR052511">
    <property type="entry name" value="ATP-dep_Helicase"/>
</dbReference>
<organism evidence="3 4">
    <name type="scientific">Leucocoprinus birnbaumii</name>
    <dbReference type="NCBI Taxonomy" id="56174"/>
    <lineage>
        <taxon>Eukaryota</taxon>
        <taxon>Fungi</taxon>
        <taxon>Dikarya</taxon>
        <taxon>Basidiomycota</taxon>
        <taxon>Agaricomycotina</taxon>
        <taxon>Agaricomycetes</taxon>
        <taxon>Agaricomycetidae</taxon>
        <taxon>Agaricales</taxon>
        <taxon>Agaricineae</taxon>
        <taxon>Agaricaceae</taxon>
        <taxon>Leucocoprinus</taxon>
    </lineage>
</organism>
<dbReference type="GO" id="GO:0005524">
    <property type="term" value="F:ATP binding"/>
    <property type="evidence" value="ECO:0007669"/>
    <property type="project" value="InterPro"/>
</dbReference>
<feature type="domain" description="Helicase ATP-binding" evidence="2">
    <location>
        <begin position="62"/>
        <end position="167"/>
    </location>
</feature>